<dbReference type="OrthoDB" id="3828151at2"/>
<keyword evidence="5 6" id="KW-0472">Membrane</keyword>
<feature type="transmembrane region" description="Helical" evidence="6">
    <location>
        <begin position="81"/>
        <end position="102"/>
    </location>
</feature>
<dbReference type="RefSeq" id="WP_105185997.1">
    <property type="nucleotide sequence ID" value="NZ_BAAAGO010000034.1"/>
</dbReference>
<dbReference type="Pfam" id="PF04138">
    <property type="entry name" value="GtrA_DPMS_TM"/>
    <property type="match status" value="1"/>
</dbReference>
<proteinExistence type="inferred from homology"/>
<dbReference type="KEGG" id="mgg:MPLG2_2190"/>
<name>A0A2N9JGI9_9ACTN</name>
<dbReference type="GO" id="GO:0005886">
    <property type="term" value="C:plasma membrane"/>
    <property type="evidence" value="ECO:0007669"/>
    <property type="project" value="TreeGrafter"/>
</dbReference>
<feature type="transmembrane region" description="Helical" evidence="6">
    <location>
        <begin position="44"/>
        <end position="61"/>
    </location>
</feature>
<evidence type="ECO:0000256" key="4">
    <source>
        <dbReference type="ARBA" id="ARBA00022989"/>
    </source>
</evidence>
<protein>
    <recommendedName>
        <fullName evidence="7">GtrA/DPMS transmembrane domain-containing protein</fullName>
    </recommendedName>
</protein>
<gene>
    <name evidence="8" type="ORF">MPLG2_2190</name>
</gene>
<evidence type="ECO:0000256" key="3">
    <source>
        <dbReference type="ARBA" id="ARBA00022692"/>
    </source>
</evidence>
<dbReference type="PANTHER" id="PTHR38459">
    <property type="entry name" value="PROPHAGE BACTOPRENOL-LINKED GLUCOSE TRANSLOCASE HOMOLOG"/>
    <property type="match status" value="1"/>
</dbReference>
<keyword evidence="3 6" id="KW-0812">Transmembrane</keyword>
<feature type="transmembrane region" description="Helical" evidence="6">
    <location>
        <begin position="114"/>
        <end position="136"/>
    </location>
</feature>
<dbReference type="InterPro" id="IPR051401">
    <property type="entry name" value="GtrA_CellWall_Glycosyl"/>
</dbReference>
<evidence type="ECO:0000259" key="7">
    <source>
        <dbReference type="Pfam" id="PF04138"/>
    </source>
</evidence>
<feature type="domain" description="GtrA/DPMS transmembrane" evidence="7">
    <location>
        <begin position="17"/>
        <end position="142"/>
    </location>
</feature>
<dbReference type="GO" id="GO:0000271">
    <property type="term" value="P:polysaccharide biosynthetic process"/>
    <property type="evidence" value="ECO:0007669"/>
    <property type="project" value="InterPro"/>
</dbReference>
<dbReference type="PANTHER" id="PTHR38459:SF6">
    <property type="entry name" value="ARABINOGALACTAN BIOSYNTHESIS RECRUITING PROTEIN RV3789"/>
    <property type="match status" value="1"/>
</dbReference>
<comment type="similarity">
    <text evidence="2">Belongs to the GtrA family.</text>
</comment>
<evidence type="ECO:0000313" key="9">
    <source>
        <dbReference type="Proteomes" id="UP000238164"/>
    </source>
</evidence>
<evidence type="ECO:0000256" key="1">
    <source>
        <dbReference type="ARBA" id="ARBA00004141"/>
    </source>
</evidence>
<keyword evidence="4 6" id="KW-1133">Transmembrane helix</keyword>
<comment type="subcellular location">
    <subcellularLocation>
        <location evidence="1">Membrane</location>
        <topology evidence="1">Multi-pass membrane protein</topology>
    </subcellularLocation>
</comment>
<feature type="transmembrane region" description="Helical" evidence="6">
    <location>
        <begin position="15"/>
        <end position="38"/>
    </location>
</feature>
<evidence type="ECO:0000256" key="6">
    <source>
        <dbReference type="SAM" id="Phobius"/>
    </source>
</evidence>
<evidence type="ECO:0000256" key="5">
    <source>
        <dbReference type="ARBA" id="ARBA00023136"/>
    </source>
</evidence>
<organism evidence="8 9">
    <name type="scientific">Micropruina glycogenica</name>
    <dbReference type="NCBI Taxonomy" id="75385"/>
    <lineage>
        <taxon>Bacteria</taxon>
        <taxon>Bacillati</taxon>
        <taxon>Actinomycetota</taxon>
        <taxon>Actinomycetes</taxon>
        <taxon>Propionibacteriales</taxon>
        <taxon>Nocardioidaceae</taxon>
        <taxon>Micropruina</taxon>
    </lineage>
</organism>
<accession>A0A2N9JGI9</accession>
<dbReference type="InterPro" id="IPR007267">
    <property type="entry name" value="GtrA_DPMS_TM"/>
</dbReference>
<dbReference type="Proteomes" id="UP000238164">
    <property type="component" value="Chromosome 1"/>
</dbReference>
<dbReference type="EMBL" id="LT985188">
    <property type="protein sequence ID" value="SPD87220.1"/>
    <property type="molecule type" value="Genomic_DNA"/>
</dbReference>
<evidence type="ECO:0000256" key="2">
    <source>
        <dbReference type="ARBA" id="ARBA00009399"/>
    </source>
</evidence>
<dbReference type="AlphaFoldDB" id="A0A2N9JGI9"/>
<sequence length="146" mass="15635">MSAVSPAQPALRTQLVRFVITGGLSAVVDYGLLVALMAVGLGYAPAKVLSFIAGTTTAYLINRRWTFVSDGSRRKFAAVMALYAITFVLQVGIFVVLYPWLLSITGGAEIVTKMTWAQLLSFVVAQGTATAVNFVVQRTVIFKPAS</sequence>
<keyword evidence="9" id="KW-1185">Reference proteome</keyword>
<evidence type="ECO:0000313" key="8">
    <source>
        <dbReference type="EMBL" id="SPD87220.1"/>
    </source>
</evidence>
<reference evidence="8 9" key="1">
    <citation type="submission" date="2018-02" db="EMBL/GenBank/DDBJ databases">
        <authorList>
            <person name="Cohen D.B."/>
            <person name="Kent A.D."/>
        </authorList>
    </citation>
    <scope>NUCLEOTIDE SEQUENCE [LARGE SCALE GENOMIC DNA]</scope>
    <source>
        <strain evidence="8">1</strain>
    </source>
</reference>